<sequence length="61" mass="7008">MKPCILMRLETREVRLRTPTSASFSPAVRLYWEMRPQTAMRPCTFMLSSTASSILPPTFSK</sequence>
<name>A0A8R7TSF3_TRIUA</name>
<dbReference type="Gramene" id="TuG1812G0300000990.01.T01">
    <property type="protein sequence ID" value="TuG1812G0300000990.01.T01.cds313552"/>
    <property type="gene ID" value="TuG1812G0300000990.01"/>
</dbReference>
<proteinExistence type="predicted"/>
<dbReference type="Proteomes" id="UP000015106">
    <property type="component" value="Chromosome 3"/>
</dbReference>
<keyword evidence="2" id="KW-1185">Reference proteome</keyword>
<dbReference type="EnsemblPlants" id="TuG1812G0300000990.01.T01">
    <property type="protein sequence ID" value="TuG1812G0300000990.01.T01.cds313552"/>
    <property type="gene ID" value="TuG1812G0300000990.01"/>
</dbReference>
<protein>
    <submittedName>
        <fullName evidence="1">Uncharacterized protein</fullName>
    </submittedName>
</protein>
<reference evidence="1" key="3">
    <citation type="submission" date="2022-06" db="UniProtKB">
        <authorList>
            <consortium name="EnsemblPlants"/>
        </authorList>
    </citation>
    <scope>IDENTIFICATION</scope>
</reference>
<accession>A0A8R7TSF3</accession>
<evidence type="ECO:0000313" key="2">
    <source>
        <dbReference type="Proteomes" id="UP000015106"/>
    </source>
</evidence>
<dbReference type="AlphaFoldDB" id="A0A8R7TSF3"/>
<organism evidence="1 2">
    <name type="scientific">Triticum urartu</name>
    <name type="common">Red wild einkorn</name>
    <name type="synonym">Crithodium urartu</name>
    <dbReference type="NCBI Taxonomy" id="4572"/>
    <lineage>
        <taxon>Eukaryota</taxon>
        <taxon>Viridiplantae</taxon>
        <taxon>Streptophyta</taxon>
        <taxon>Embryophyta</taxon>
        <taxon>Tracheophyta</taxon>
        <taxon>Spermatophyta</taxon>
        <taxon>Magnoliopsida</taxon>
        <taxon>Liliopsida</taxon>
        <taxon>Poales</taxon>
        <taxon>Poaceae</taxon>
        <taxon>BOP clade</taxon>
        <taxon>Pooideae</taxon>
        <taxon>Triticodae</taxon>
        <taxon>Triticeae</taxon>
        <taxon>Triticinae</taxon>
        <taxon>Triticum</taxon>
    </lineage>
</organism>
<evidence type="ECO:0000313" key="1">
    <source>
        <dbReference type="EnsemblPlants" id="TuG1812G0300000990.01.T01.cds313552"/>
    </source>
</evidence>
<reference evidence="2" key="1">
    <citation type="journal article" date="2013" name="Nature">
        <title>Draft genome of the wheat A-genome progenitor Triticum urartu.</title>
        <authorList>
            <person name="Ling H.Q."/>
            <person name="Zhao S."/>
            <person name="Liu D."/>
            <person name="Wang J."/>
            <person name="Sun H."/>
            <person name="Zhang C."/>
            <person name="Fan H."/>
            <person name="Li D."/>
            <person name="Dong L."/>
            <person name="Tao Y."/>
            <person name="Gao C."/>
            <person name="Wu H."/>
            <person name="Li Y."/>
            <person name="Cui Y."/>
            <person name="Guo X."/>
            <person name="Zheng S."/>
            <person name="Wang B."/>
            <person name="Yu K."/>
            <person name="Liang Q."/>
            <person name="Yang W."/>
            <person name="Lou X."/>
            <person name="Chen J."/>
            <person name="Feng M."/>
            <person name="Jian J."/>
            <person name="Zhang X."/>
            <person name="Luo G."/>
            <person name="Jiang Y."/>
            <person name="Liu J."/>
            <person name="Wang Z."/>
            <person name="Sha Y."/>
            <person name="Zhang B."/>
            <person name="Wu H."/>
            <person name="Tang D."/>
            <person name="Shen Q."/>
            <person name="Xue P."/>
            <person name="Zou S."/>
            <person name="Wang X."/>
            <person name="Liu X."/>
            <person name="Wang F."/>
            <person name="Yang Y."/>
            <person name="An X."/>
            <person name="Dong Z."/>
            <person name="Zhang K."/>
            <person name="Zhang X."/>
            <person name="Luo M.C."/>
            <person name="Dvorak J."/>
            <person name="Tong Y."/>
            <person name="Wang J."/>
            <person name="Yang H."/>
            <person name="Li Z."/>
            <person name="Wang D."/>
            <person name="Zhang A."/>
            <person name="Wang J."/>
        </authorList>
    </citation>
    <scope>NUCLEOTIDE SEQUENCE</scope>
    <source>
        <strain evidence="2">cv. G1812</strain>
    </source>
</reference>
<reference evidence="1" key="2">
    <citation type="submission" date="2018-03" db="EMBL/GenBank/DDBJ databases">
        <title>The Triticum urartu genome reveals the dynamic nature of wheat genome evolution.</title>
        <authorList>
            <person name="Ling H."/>
            <person name="Ma B."/>
            <person name="Shi X."/>
            <person name="Liu H."/>
            <person name="Dong L."/>
            <person name="Sun H."/>
            <person name="Cao Y."/>
            <person name="Gao Q."/>
            <person name="Zheng S."/>
            <person name="Li Y."/>
            <person name="Yu Y."/>
            <person name="Du H."/>
            <person name="Qi M."/>
            <person name="Li Y."/>
            <person name="Yu H."/>
            <person name="Cui Y."/>
            <person name="Wang N."/>
            <person name="Chen C."/>
            <person name="Wu H."/>
            <person name="Zhao Y."/>
            <person name="Zhang J."/>
            <person name="Li Y."/>
            <person name="Zhou W."/>
            <person name="Zhang B."/>
            <person name="Hu W."/>
            <person name="Eijk M."/>
            <person name="Tang J."/>
            <person name="Witsenboer H."/>
            <person name="Zhao S."/>
            <person name="Li Z."/>
            <person name="Zhang A."/>
            <person name="Wang D."/>
            <person name="Liang C."/>
        </authorList>
    </citation>
    <scope>NUCLEOTIDE SEQUENCE [LARGE SCALE GENOMIC DNA]</scope>
    <source>
        <strain evidence="1">cv. G1812</strain>
    </source>
</reference>